<dbReference type="RefSeq" id="WP_099117300.1">
    <property type="nucleotide sequence ID" value="NZ_NJAK01000001.1"/>
</dbReference>
<accession>A0A2D0KFS0</accession>
<evidence type="ECO:0000313" key="2">
    <source>
        <dbReference type="Proteomes" id="UP000222168"/>
    </source>
</evidence>
<gene>
    <name evidence="1" type="ORF">Xish_01460</name>
</gene>
<dbReference type="EMBL" id="NJAK01000001">
    <property type="protein sequence ID" value="PHM62271.1"/>
    <property type="molecule type" value="Genomic_DNA"/>
</dbReference>
<protein>
    <submittedName>
        <fullName evidence="1">Uncharacterized protein</fullName>
    </submittedName>
</protein>
<comment type="caution">
    <text evidence="1">The sequence shown here is derived from an EMBL/GenBank/DDBJ whole genome shotgun (WGS) entry which is preliminary data.</text>
</comment>
<dbReference type="OrthoDB" id="6615232at2"/>
<dbReference type="AlphaFoldDB" id="A0A2D0KFS0"/>
<reference evidence="1 2" key="1">
    <citation type="journal article" date="2017" name="Nat. Microbiol.">
        <title>Natural product diversity associated with the nematode symbionts Photorhabdus and Xenorhabdus.</title>
        <authorList>
            <person name="Tobias N.J."/>
            <person name="Wolff H."/>
            <person name="Djahanschiri B."/>
            <person name="Grundmann F."/>
            <person name="Kronenwerth M."/>
            <person name="Shi Y.M."/>
            <person name="Simonyi S."/>
            <person name="Grun P."/>
            <person name="Shapiro-Ilan D."/>
            <person name="Pidot S.J."/>
            <person name="Stinear T.P."/>
            <person name="Ebersberger I."/>
            <person name="Bode H.B."/>
        </authorList>
    </citation>
    <scope>NUCLEOTIDE SEQUENCE [LARGE SCALE GENOMIC DNA]</scope>
    <source>
        <strain evidence="1 2">DSM 22670</strain>
    </source>
</reference>
<organism evidence="1 2">
    <name type="scientific">Xenorhabdus ishibashii</name>
    <dbReference type="NCBI Taxonomy" id="1034471"/>
    <lineage>
        <taxon>Bacteria</taxon>
        <taxon>Pseudomonadati</taxon>
        <taxon>Pseudomonadota</taxon>
        <taxon>Gammaproteobacteria</taxon>
        <taxon>Enterobacterales</taxon>
        <taxon>Morganellaceae</taxon>
        <taxon>Xenorhabdus</taxon>
    </lineage>
</organism>
<proteinExistence type="predicted"/>
<sequence>MKGVALILAFLNDFYIKVGEKCSFENKIQKNYCQPQKTPYNAPPLTGDVLKQATTAAEKSENNCLTLEAKSVRYAASQPGRKGRLPTLFNKLIRQSVWALARHYLSRKAKKD</sequence>
<name>A0A2D0KFS0_9GAMM</name>
<dbReference type="Proteomes" id="UP000222168">
    <property type="component" value="Unassembled WGS sequence"/>
</dbReference>
<keyword evidence="2" id="KW-1185">Reference proteome</keyword>
<evidence type="ECO:0000313" key="1">
    <source>
        <dbReference type="EMBL" id="PHM62271.1"/>
    </source>
</evidence>